<proteinExistence type="predicted"/>
<evidence type="ECO:0000256" key="1">
    <source>
        <dbReference type="SAM" id="SignalP"/>
    </source>
</evidence>
<protein>
    <recommendedName>
        <fullName evidence="4">Root cap</fullName>
    </recommendedName>
</protein>
<dbReference type="EMBL" id="JACXVP010000006">
    <property type="protein sequence ID" value="KAG5600424.1"/>
    <property type="molecule type" value="Genomic_DNA"/>
</dbReference>
<keyword evidence="1" id="KW-0732">Signal</keyword>
<keyword evidence="3" id="KW-1185">Reference proteome</keyword>
<dbReference type="Proteomes" id="UP000824120">
    <property type="component" value="Chromosome 6"/>
</dbReference>
<organism evidence="2 3">
    <name type="scientific">Solanum commersonii</name>
    <name type="common">Commerson's wild potato</name>
    <name type="synonym">Commerson's nightshade</name>
    <dbReference type="NCBI Taxonomy" id="4109"/>
    <lineage>
        <taxon>Eukaryota</taxon>
        <taxon>Viridiplantae</taxon>
        <taxon>Streptophyta</taxon>
        <taxon>Embryophyta</taxon>
        <taxon>Tracheophyta</taxon>
        <taxon>Spermatophyta</taxon>
        <taxon>Magnoliopsida</taxon>
        <taxon>eudicotyledons</taxon>
        <taxon>Gunneridae</taxon>
        <taxon>Pentapetalae</taxon>
        <taxon>asterids</taxon>
        <taxon>lamiids</taxon>
        <taxon>Solanales</taxon>
        <taxon>Solanaceae</taxon>
        <taxon>Solanoideae</taxon>
        <taxon>Solaneae</taxon>
        <taxon>Solanum</taxon>
    </lineage>
</organism>
<dbReference type="AlphaFoldDB" id="A0A9J5YL58"/>
<evidence type="ECO:0000313" key="3">
    <source>
        <dbReference type="Proteomes" id="UP000824120"/>
    </source>
</evidence>
<reference evidence="2 3" key="1">
    <citation type="submission" date="2020-09" db="EMBL/GenBank/DDBJ databases">
        <title>De no assembly of potato wild relative species, Solanum commersonii.</title>
        <authorList>
            <person name="Cho K."/>
        </authorList>
    </citation>
    <scope>NUCLEOTIDE SEQUENCE [LARGE SCALE GENOMIC DNA]</scope>
    <source>
        <strain evidence="2">LZ3.2</strain>
        <tissue evidence="2">Leaf</tissue>
    </source>
</reference>
<evidence type="ECO:0000313" key="2">
    <source>
        <dbReference type="EMBL" id="KAG5600424.1"/>
    </source>
</evidence>
<feature type="chain" id="PRO_5039951741" description="Root cap" evidence="1">
    <location>
        <begin position="23"/>
        <end position="392"/>
    </location>
</feature>
<accession>A0A9J5YL58</accession>
<sequence>MALTIVVDLGIVLLMFIAKVEATPPGITNHPSNSHCSDDEIKQCKNLPHVCPMFCPTGCITECRSCKPICINGPMPPTLSPVSPPHPPSPTPKKAKCKNKYYHNCYNLEFSCPTSCPSGCHVDCVSCKPVCKCDIPGAVCQDPRFIGGDGITFYFHGKKDKDFCLVSDPKFHINAHFIGRRNRSMKRDFTWIQSIGILYGSHKISIGALKTSTWDDYIDRLSLHFNDTIILLRDEEGARWQSDETVPMASITRISNTNNVVIEVENVFKITAKVVPITKQESRVHNYGIPKDDCFAHLELGFKFFSLNDEVDGVLGQTYKKKYVRKVKMGVLMPVMGGDKEFLTSGLFDADCYVTKFQTNEEESDNETGFALELPSLRCTSGIYGSGVVCKL</sequence>
<evidence type="ECO:0008006" key="4">
    <source>
        <dbReference type="Google" id="ProtNLM"/>
    </source>
</evidence>
<comment type="caution">
    <text evidence="2">The sequence shown here is derived from an EMBL/GenBank/DDBJ whole genome shotgun (WGS) entry which is preliminary data.</text>
</comment>
<gene>
    <name evidence="2" type="ORF">H5410_031794</name>
</gene>
<dbReference type="OrthoDB" id="2012132at2759"/>
<dbReference type="Pfam" id="PF06830">
    <property type="entry name" value="Root_cap"/>
    <property type="match status" value="1"/>
</dbReference>
<feature type="signal peptide" evidence="1">
    <location>
        <begin position="1"/>
        <end position="22"/>
    </location>
</feature>
<dbReference type="InterPro" id="IPR009646">
    <property type="entry name" value="Root_cap"/>
</dbReference>
<name>A0A9J5YL58_SOLCO</name>
<dbReference type="PANTHER" id="PTHR31656">
    <property type="entry name" value="ROOT CAP DOMAIN-CONTAINING PROTEIN"/>
    <property type="match status" value="1"/>
</dbReference>